<evidence type="ECO:0000313" key="2">
    <source>
        <dbReference type="Proteomes" id="UP000267096"/>
    </source>
</evidence>
<keyword evidence="2" id="KW-1185">Reference proteome</keyword>
<reference evidence="1 2" key="1">
    <citation type="submission" date="2018-11" db="EMBL/GenBank/DDBJ databases">
        <authorList>
            <consortium name="Pathogen Informatics"/>
        </authorList>
    </citation>
    <scope>NUCLEOTIDE SEQUENCE [LARGE SCALE GENOMIC DNA]</scope>
</reference>
<gene>
    <name evidence="1" type="ORF">ASIM_LOCUS4406</name>
</gene>
<name>A0A3P6PV32_ANISI</name>
<dbReference type="Proteomes" id="UP000267096">
    <property type="component" value="Unassembled WGS sequence"/>
</dbReference>
<evidence type="ECO:0000313" key="1">
    <source>
        <dbReference type="EMBL" id="VDK23781.1"/>
    </source>
</evidence>
<dbReference type="EMBL" id="UYRR01007638">
    <property type="protein sequence ID" value="VDK23781.1"/>
    <property type="molecule type" value="Genomic_DNA"/>
</dbReference>
<dbReference type="AlphaFoldDB" id="A0A3P6PV32"/>
<proteinExistence type="predicted"/>
<accession>A0A3P6PV32</accession>
<protein>
    <submittedName>
        <fullName evidence="1">Uncharacterized protein</fullName>
    </submittedName>
</protein>
<organism evidence="1 2">
    <name type="scientific">Anisakis simplex</name>
    <name type="common">Herring worm</name>
    <dbReference type="NCBI Taxonomy" id="6269"/>
    <lineage>
        <taxon>Eukaryota</taxon>
        <taxon>Metazoa</taxon>
        <taxon>Ecdysozoa</taxon>
        <taxon>Nematoda</taxon>
        <taxon>Chromadorea</taxon>
        <taxon>Rhabditida</taxon>
        <taxon>Spirurina</taxon>
        <taxon>Ascaridomorpha</taxon>
        <taxon>Ascaridoidea</taxon>
        <taxon>Anisakidae</taxon>
        <taxon>Anisakis</taxon>
        <taxon>Anisakis simplex complex</taxon>
    </lineage>
</organism>
<sequence>MLNDNRSDIDIELKERLESEFASLSPEVINEFMHDLETAVQQHRRHMAAKAAALISELPQSKRHQLLQKLFKIREAKS</sequence>